<name>A0A015K0A4_RHIIW</name>
<keyword evidence="1" id="KW-0812">Transmembrane</keyword>
<accession>A0A015K0A4</accession>
<evidence type="ECO:0000313" key="3">
    <source>
        <dbReference type="Proteomes" id="UP000022910"/>
    </source>
</evidence>
<evidence type="ECO:0000256" key="1">
    <source>
        <dbReference type="SAM" id="Phobius"/>
    </source>
</evidence>
<comment type="caution">
    <text evidence="2">The sequence shown here is derived from an EMBL/GenBank/DDBJ whole genome shotgun (WGS) entry which is preliminary data.</text>
</comment>
<feature type="transmembrane region" description="Helical" evidence="1">
    <location>
        <begin position="79"/>
        <end position="99"/>
    </location>
</feature>
<feature type="transmembrane region" description="Helical" evidence="1">
    <location>
        <begin position="137"/>
        <end position="160"/>
    </location>
</feature>
<dbReference type="AlphaFoldDB" id="A0A015K0A4"/>
<keyword evidence="1" id="KW-0472">Membrane</keyword>
<dbReference type="SMR" id="A0A015K0A4"/>
<evidence type="ECO:0000313" key="2">
    <source>
        <dbReference type="EMBL" id="EXX60794.1"/>
    </source>
</evidence>
<sequence length="167" mass="18350">MNFFAKLGVCFLAIILLILSFAGLASFSLEVAKIALFNQTNGELKLHPMDYVYLTALVLGMSGFYCCHSTKSDENNNNYHYGISGTLVSLAIMILYTIFTKDEMGDIPFFCPANYPYTSTLIRTACQVRAANLLIMWISPAVAFFLVIAALIISFCCCAGKDNCCIA</sequence>
<reference evidence="2 3" key="1">
    <citation type="submission" date="2014-02" db="EMBL/GenBank/DDBJ databases">
        <title>Single nucleus genome sequencing reveals high similarity among nuclei of an endomycorrhizal fungus.</title>
        <authorList>
            <person name="Lin K."/>
            <person name="Geurts R."/>
            <person name="Zhang Z."/>
            <person name="Limpens E."/>
            <person name="Saunders D.G."/>
            <person name="Mu D."/>
            <person name="Pang E."/>
            <person name="Cao H."/>
            <person name="Cha H."/>
            <person name="Lin T."/>
            <person name="Zhou Q."/>
            <person name="Shang Y."/>
            <person name="Li Y."/>
            <person name="Ivanov S."/>
            <person name="Sharma T."/>
            <person name="Velzen R.V."/>
            <person name="Ruijter N.D."/>
            <person name="Aanen D.K."/>
            <person name="Win J."/>
            <person name="Kamoun S."/>
            <person name="Bisseling T."/>
            <person name="Huang S."/>
        </authorList>
    </citation>
    <scope>NUCLEOTIDE SEQUENCE [LARGE SCALE GENOMIC DNA]</scope>
    <source>
        <strain evidence="3">DAOM197198w</strain>
    </source>
</reference>
<keyword evidence="1" id="KW-1133">Transmembrane helix</keyword>
<keyword evidence="3" id="KW-1185">Reference proteome</keyword>
<dbReference type="OrthoDB" id="2345119at2759"/>
<dbReference type="Proteomes" id="UP000022910">
    <property type="component" value="Unassembled WGS sequence"/>
</dbReference>
<dbReference type="HOGENOM" id="CLU_1595416_0_0_1"/>
<protein>
    <submittedName>
        <fullName evidence="2">Uncharacterized protein</fullName>
    </submittedName>
</protein>
<proteinExistence type="predicted"/>
<dbReference type="EMBL" id="JEMT01025845">
    <property type="protein sequence ID" value="EXX60794.1"/>
    <property type="molecule type" value="Genomic_DNA"/>
</dbReference>
<feature type="transmembrane region" description="Helical" evidence="1">
    <location>
        <begin position="51"/>
        <end position="67"/>
    </location>
</feature>
<organism evidence="2 3">
    <name type="scientific">Rhizophagus irregularis (strain DAOM 197198w)</name>
    <name type="common">Glomus intraradices</name>
    <dbReference type="NCBI Taxonomy" id="1432141"/>
    <lineage>
        <taxon>Eukaryota</taxon>
        <taxon>Fungi</taxon>
        <taxon>Fungi incertae sedis</taxon>
        <taxon>Mucoromycota</taxon>
        <taxon>Glomeromycotina</taxon>
        <taxon>Glomeromycetes</taxon>
        <taxon>Glomerales</taxon>
        <taxon>Glomeraceae</taxon>
        <taxon>Rhizophagus</taxon>
    </lineage>
</organism>
<gene>
    <name evidence="2" type="ORF">RirG_176630</name>
</gene>